<feature type="domain" description="ERAP1-like C-terminal" evidence="22">
    <location>
        <begin position="429"/>
        <end position="751"/>
    </location>
</feature>
<dbReference type="InterPro" id="IPR045357">
    <property type="entry name" value="Aminopeptidase_N-like_N"/>
</dbReference>
<dbReference type="Gene3D" id="1.25.50.20">
    <property type="match status" value="1"/>
</dbReference>
<evidence type="ECO:0000256" key="11">
    <source>
        <dbReference type="ARBA" id="ARBA00022833"/>
    </source>
</evidence>
<evidence type="ECO:0000256" key="4">
    <source>
        <dbReference type="ARBA" id="ARBA00022438"/>
    </source>
</evidence>
<evidence type="ECO:0000256" key="14">
    <source>
        <dbReference type="ARBA" id="ARBA00023157"/>
    </source>
</evidence>
<keyword evidence="10 20" id="KW-0378">Hydrolase</keyword>
<dbReference type="InterPro" id="IPR001930">
    <property type="entry name" value="Peptidase_M1"/>
</dbReference>
<keyword evidence="9" id="KW-0732">Signal</keyword>
<dbReference type="FunFam" id="1.10.390.10:FF:000013">
    <property type="entry name" value="Aminopeptidase N"/>
    <property type="match status" value="1"/>
</dbReference>
<feature type="active site" description="Proton acceptor" evidence="17">
    <location>
        <position position="191"/>
    </location>
</feature>
<keyword evidence="16" id="KW-0449">Lipoprotein</keyword>
<dbReference type="GO" id="GO:0005615">
    <property type="term" value="C:extracellular space"/>
    <property type="evidence" value="ECO:0007669"/>
    <property type="project" value="TreeGrafter"/>
</dbReference>
<keyword evidence="12 20" id="KW-0482">Metalloprotease</keyword>
<evidence type="ECO:0000313" key="25">
    <source>
        <dbReference type="Proteomes" id="UP001258017"/>
    </source>
</evidence>
<dbReference type="FunFam" id="1.25.50.20:FF:000001">
    <property type="entry name" value="Aminopeptidase"/>
    <property type="match status" value="1"/>
</dbReference>
<dbReference type="GO" id="GO:0042277">
    <property type="term" value="F:peptide binding"/>
    <property type="evidence" value="ECO:0007669"/>
    <property type="project" value="TreeGrafter"/>
</dbReference>
<dbReference type="PANTHER" id="PTHR11533">
    <property type="entry name" value="PROTEASE M1 ZINC METALLOPROTEASE"/>
    <property type="match status" value="1"/>
</dbReference>
<dbReference type="InterPro" id="IPR050344">
    <property type="entry name" value="Peptidase_M1_aminopeptidases"/>
</dbReference>
<dbReference type="Gene3D" id="2.60.40.1910">
    <property type="match status" value="1"/>
</dbReference>
<comment type="cofactor">
    <cofactor evidence="18 20">
        <name>Zn(2+)</name>
        <dbReference type="ChEBI" id="CHEBI:29105"/>
    </cofactor>
    <text evidence="18 20">Binds 1 zinc ion per subunit.</text>
</comment>
<evidence type="ECO:0000256" key="5">
    <source>
        <dbReference type="ARBA" id="ARBA00022475"/>
    </source>
</evidence>
<gene>
    <name evidence="24" type="ORF">KPH14_005147</name>
</gene>
<accession>A0AAD9RLU6</accession>
<feature type="domain" description="Peptidase M1 membrane alanine aminopeptidase" evidence="21">
    <location>
        <begin position="132"/>
        <end position="344"/>
    </location>
</feature>
<evidence type="ECO:0000256" key="16">
    <source>
        <dbReference type="ARBA" id="ARBA00023288"/>
    </source>
</evidence>
<dbReference type="Gene3D" id="1.10.390.10">
    <property type="entry name" value="Neutral Protease Domain 2"/>
    <property type="match status" value="1"/>
</dbReference>
<protein>
    <recommendedName>
        <fullName evidence="20">Aminopeptidase</fullName>
        <ecNumber evidence="20">3.4.11.-</ecNumber>
    </recommendedName>
</protein>
<evidence type="ECO:0000256" key="13">
    <source>
        <dbReference type="ARBA" id="ARBA00023136"/>
    </source>
</evidence>
<evidence type="ECO:0000256" key="15">
    <source>
        <dbReference type="ARBA" id="ARBA00023180"/>
    </source>
</evidence>
<keyword evidence="13" id="KW-0472">Membrane</keyword>
<evidence type="ECO:0000256" key="9">
    <source>
        <dbReference type="ARBA" id="ARBA00022729"/>
    </source>
</evidence>
<dbReference type="CDD" id="cd09601">
    <property type="entry name" value="M1_APN-Q_like"/>
    <property type="match status" value="1"/>
</dbReference>
<keyword evidence="11 18" id="KW-0862">Zinc</keyword>
<dbReference type="AlphaFoldDB" id="A0AAD9RLU6"/>
<dbReference type="GO" id="GO:0070006">
    <property type="term" value="F:metalloaminopeptidase activity"/>
    <property type="evidence" value="ECO:0007669"/>
    <property type="project" value="TreeGrafter"/>
</dbReference>
<reference evidence="24" key="1">
    <citation type="submission" date="2021-08" db="EMBL/GenBank/DDBJ databases">
        <authorList>
            <person name="Misof B."/>
            <person name="Oliver O."/>
            <person name="Podsiadlowski L."/>
            <person name="Donath A."/>
            <person name="Peters R."/>
            <person name="Mayer C."/>
            <person name="Rust J."/>
            <person name="Gunkel S."/>
            <person name="Lesny P."/>
            <person name="Martin S."/>
            <person name="Oeyen J.P."/>
            <person name="Petersen M."/>
            <person name="Panagiotis P."/>
            <person name="Wilbrandt J."/>
            <person name="Tanja T."/>
        </authorList>
    </citation>
    <scope>NUCLEOTIDE SEQUENCE</scope>
    <source>
        <strain evidence="24">GBR_01_08_01A</strain>
        <tissue evidence="24">Thorax + abdomen</tissue>
    </source>
</reference>
<comment type="subcellular location">
    <subcellularLocation>
        <location evidence="2">Cell membrane</location>
        <topology evidence="2">Lipid-anchor</topology>
        <topology evidence="2">GPI-anchor</topology>
    </subcellularLocation>
</comment>
<keyword evidence="15" id="KW-0325">Glycoprotein</keyword>
<keyword evidence="5" id="KW-1003">Cell membrane</keyword>
<dbReference type="InterPro" id="IPR024571">
    <property type="entry name" value="ERAP1-like_C_dom"/>
</dbReference>
<dbReference type="PRINTS" id="PR00756">
    <property type="entry name" value="ALADIPTASE"/>
</dbReference>
<evidence type="ECO:0000313" key="24">
    <source>
        <dbReference type="EMBL" id="KAK2581481.1"/>
    </source>
</evidence>
<dbReference type="SUPFAM" id="SSF63737">
    <property type="entry name" value="Leukotriene A4 hydrolase N-terminal domain"/>
    <property type="match status" value="1"/>
</dbReference>
<comment type="catalytic activity">
    <reaction evidence="1">
        <text>Release of an N-terminal amino acid, Xaa-|-Yaa- from a peptide, amide or arylamide. Xaa is preferably Ala, but may be most amino acids including Pro (slow action). When a terminal hydrophobic residue is followed by a prolyl residue, the two may be released as an intact Xaa-Pro dipeptide.</text>
        <dbReference type="EC" id="3.4.11.2"/>
    </reaction>
</comment>
<keyword evidence="6" id="KW-0336">GPI-anchor</keyword>
<dbReference type="SUPFAM" id="SSF55486">
    <property type="entry name" value="Metalloproteases ('zincins'), catalytic domain"/>
    <property type="match status" value="1"/>
</dbReference>
<evidence type="ECO:0000256" key="3">
    <source>
        <dbReference type="ARBA" id="ARBA00010136"/>
    </source>
</evidence>
<evidence type="ECO:0000256" key="19">
    <source>
        <dbReference type="PIRSR" id="PIRSR634016-4"/>
    </source>
</evidence>
<proteinExistence type="inferred from homology"/>
<feature type="domain" description="Aminopeptidase N-like N-terminal" evidence="23">
    <location>
        <begin position="15"/>
        <end position="85"/>
    </location>
</feature>
<evidence type="ECO:0000256" key="8">
    <source>
        <dbReference type="ARBA" id="ARBA00022723"/>
    </source>
</evidence>
<evidence type="ECO:0000256" key="10">
    <source>
        <dbReference type="ARBA" id="ARBA00022801"/>
    </source>
</evidence>
<dbReference type="InterPro" id="IPR027268">
    <property type="entry name" value="Peptidase_M4/M1_CTD_sf"/>
</dbReference>
<dbReference type="GO" id="GO:0043171">
    <property type="term" value="P:peptide catabolic process"/>
    <property type="evidence" value="ECO:0007669"/>
    <property type="project" value="TreeGrafter"/>
</dbReference>
<dbReference type="GO" id="GO:0016285">
    <property type="term" value="F:alanyl aminopeptidase activity"/>
    <property type="evidence" value="ECO:0007669"/>
    <property type="project" value="UniProtKB-EC"/>
</dbReference>
<keyword evidence="4 20" id="KW-0031">Aminopeptidase</keyword>
<dbReference type="GO" id="GO:0006508">
    <property type="term" value="P:proteolysis"/>
    <property type="evidence" value="ECO:0007669"/>
    <property type="project" value="UniProtKB-KW"/>
</dbReference>
<evidence type="ECO:0000259" key="22">
    <source>
        <dbReference type="Pfam" id="PF11838"/>
    </source>
</evidence>
<comment type="similarity">
    <text evidence="3 20">Belongs to the peptidase M1 family.</text>
</comment>
<reference evidence="24" key="2">
    <citation type="journal article" date="2023" name="Commun. Biol.">
        <title>Intrasexual cuticular hydrocarbon dimorphism in a wasp sheds light on hydrocarbon biosynthesis genes in Hymenoptera.</title>
        <authorList>
            <person name="Moris V.C."/>
            <person name="Podsiadlowski L."/>
            <person name="Martin S."/>
            <person name="Oeyen J.P."/>
            <person name="Donath A."/>
            <person name="Petersen M."/>
            <person name="Wilbrandt J."/>
            <person name="Misof B."/>
            <person name="Liedtke D."/>
            <person name="Thamm M."/>
            <person name="Scheiner R."/>
            <person name="Schmitt T."/>
            <person name="Niehuis O."/>
        </authorList>
    </citation>
    <scope>NUCLEOTIDE SEQUENCE</scope>
    <source>
        <strain evidence="24">GBR_01_08_01A</strain>
    </source>
</reference>
<evidence type="ECO:0000259" key="21">
    <source>
        <dbReference type="Pfam" id="PF01433"/>
    </source>
</evidence>
<evidence type="ECO:0000256" key="20">
    <source>
        <dbReference type="RuleBase" id="RU364040"/>
    </source>
</evidence>
<dbReference type="GO" id="GO:0005886">
    <property type="term" value="C:plasma membrane"/>
    <property type="evidence" value="ECO:0007669"/>
    <property type="project" value="UniProtKB-SubCell"/>
</dbReference>
<dbReference type="Proteomes" id="UP001258017">
    <property type="component" value="Unassembled WGS sequence"/>
</dbReference>
<evidence type="ECO:0000259" key="23">
    <source>
        <dbReference type="Pfam" id="PF17900"/>
    </source>
</evidence>
<feature type="binding site" evidence="18">
    <location>
        <position position="213"/>
    </location>
    <ligand>
        <name>Zn(2+)</name>
        <dbReference type="ChEBI" id="CHEBI:29105"/>
        <note>catalytic</note>
    </ligand>
</feature>
<feature type="binding site" evidence="18">
    <location>
        <position position="194"/>
    </location>
    <ligand>
        <name>Zn(2+)</name>
        <dbReference type="ChEBI" id="CHEBI:29105"/>
        <note>catalytic</note>
    </ligand>
</feature>
<dbReference type="InterPro" id="IPR014782">
    <property type="entry name" value="Peptidase_M1_dom"/>
</dbReference>
<evidence type="ECO:0000256" key="12">
    <source>
        <dbReference type="ARBA" id="ARBA00023049"/>
    </source>
</evidence>
<dbReference type="PANTHER" id="PTHR11533:SF290">
    <property type="entry name" value="AMINOPEPTIDASE"/>
    <property type="match status" value="1"/>
</dbReference>
<dbReference type="Gene3D" id="2.60.40.1730">
    <property type="entry name" value="tricorn interacting facor f3 domain"/>
    <property type="match status" value="1"/>
</dbReference>
<dbReference type="InterPro" id="IPR042097">
    <property type="entry name" value="Aminopeptidase_N-like_N_sf"/>
</dbReference>
<dbReference type="GO" id="GO:0008270">
    <property type="term" value="F:zinc ion binding"/>
    <property type="evidence" value="ECO:0007669"/>
    <property type="project" value="UniProtKB-UniRule"/>
</dbReference>
<name>A0AAD9RLU6_9HYME</name>
<dbReference type="GO" id="GO:0005737">
    <property type="term" value="C:cytoplasm"/>
    <property type="evidence" value="ECO:0007669"/>
    <property type="project" value="TreeGrafter"/>
</dbReference>
<evidence type="ECO:0000256" key="7">
    <source>
        <dbReference type="ARBA" id="ARBA00022670"/>
    </source>
</evidence>
<keyword evidence="7 20" id="KW-0645">Protease</keyword>
<evidence type="ECO:0000256" key="18">
    <source>
        <dbReference type="PIRSR" id="PIRSR634016-3"/>
    </source>
</evidence>
<keyword evidence="14" id="KW-1015">Disulfide bond</keyword>
<comment type="caution">
    <text evidence="24">The sequence shown here is derived from an EMBL/GenBank/DDBJ whole genome shotgun (WGS) entry which is preliminary data.</text>
</comment>
<organism evidence="24 25">
    <name type="scientific">Odynerus spinipes</name>
    <dbReference type="NCBI Taxonomy" id="1348599"/>
    <lineage>
        <taxon>Eukaryota</taxon>
        <taxon>Metazoa</taxon>
        <taxon>Ecdysozoa</taxon>
        <taxon>Arthropoda</taxon>
        <taxon>Hexapoda</taxon>
        <taxon>Insecta</taxon>
        <taxon>Pterygota</taxon>
        <taxon>Neoptera</taxon>
        <taxon>Endopterygota</taxon>
        <taxon>Hymenoptera</taxon>
        <taxon>Apocrita</taxon>
        <taxon>Aculeata</taxon>
        <taxon>Vespoidea</taxon>
        <taxon>Vespidae</taxon>
        <taxon>Eumeninae</taxon>
        <taxon>Odynerus</taxon>
    </lineage>
</organism>
<feature type="site" description="Transition state stabilizer" evidence="19">
    <location>
        <position position="277"/>
    </location>
</feature>
<evidence type="ECO:0000256" key="2">
    <source>
        <dbReference type="ARBA" id="ARBA00004609"/>
    </source>
</evidence>
<keyword evidence="8 18" id="KW-0479">Metal-binding</keyword>
<evidence type="ECO:0000256" key="6">
    <source>
        <dbReference type="ARBA" id="ARBA00022622"/>
    </source>
</evidence>
<keyword evidence="25" id="KW-1185">Reference proteome</keyword>
<dbReference type="Pfam" id="PF01433">
    <property type="entry name" value="Peptidase_M1"/>
    <property type="match status" value="1"/>
</dbReference>
<sequence length="768" mass="88319">MASVGVSNIKLCGIWIGVTQFSPTYARRAFPCMDEPHFKATFTISIGHYTNETVTSNTEMAKVDEIDGFYRITTFATTPRMSTYLVGWSVHDYTMQSSTFSKDFKIWTRDSMRSRGTLALNQGWLIYSALRAWTKVENPIKKMDQFAMADFNFGAMENWGMITYRESTVLFENGTTPQRKIVSGLTTMAHEYAHTWFGNLVTPEFWDVAWLKEGFASYFQYFAFSLVQPTWKLMDMFVVDHLQPTLLADSVDHDRTMNGRDVGSPSSIMAVLDFVTYRKGASVIRMINHAIGEDVFQNGLHNYLIEMSYRSARPHDLYRYLQRSIDSSNISEDRISIADIVESWANQVGYPLITVTRNYTGQRTLVTQERFYLNRDKKKINEEGHAWWIPLTFATSSSSIIDFRRTRPKLWLSPRDKRTMISNFRNTDWVLFNVQQIGFYRVNYDGSNWKMLVDHLRSKEFISIPSVNRAALLDDAFNLARAGYIDYSIPFDLSKYLKTESDYEPWLAAVNNFMFLDRILYSVPTVHRAFRRHVEELLLPMSELLGFTDDPTDTIRTKLQREIILSASCTVNNADCLETAKALFRSWISAPNEAISADLKSFIYCIGIRTGNEEDWYTVWKKFLVTDLHSEQELLLSALGCSRNPILLNKYLRSSIFSSSRIRKQYRFSIVTAVTKGNPENVDHTLEFVRNNLQSIIDSRGYDFLGKMLTAIGEGMTTNQQTNKIRRFVNENVERLGPASKAARKAVESAAENAAWVQKYAPIIAKSL</sequence>
<dbReference type="Pfam" id="PF11838">
    <property type="entry name" value="ERAP1_C"/>
    <property type="match status" value="1"/>
</dbReference>
<dbReference type="EC" id="3.4.11.-" evidence="20"/>
<evidence type="ECO:0000256" key="17">
    <source>
        <dbReference type="PIRSR" id="PIRSR634016-1"/>
    </source>
</evidence>
<evidence type="ECO:0000256" key="1">
    <source>
        <dbReference type="ARBA" id="ARBA00000098"/>
    </source>
</evidence>
<feature type="binding site" evidence="18">
    <location>
        <position position="190"/>
    </location>
    <ligand>
        <name>Zn(2+)</name>
        <dbReference type="ChEBI" id="CHEBI:29105"/>
        <note>catalytic</note>
    </ligand>
</feature>
<dbReference type="Pfam" id="PF17900">
    <property type="entry name" value="Peptidase_M1_N"/>
    <property type="match status" value="1"/>
</dbReference>
<dbReference type="GO" id="GO:0098552">
    <property type="term" value="C:side of membrane"/>
    <property type="evidence" value="ECO:0007669"/>
    <property type="project" value="UniProtKB-KW"/>
</dbReference>
<dbReference type="FunFam" id="2.60.40.1910:FF:000008">
    <property type="entry name" value="Aminopeptidase"/>
    <property type="match status" value="1"/>
</dbReference>
<dbReference type="InterPro" id="IPR034016">
    <property type="entry name" value="M1_APN-typ"/>
</dbReference>
<dbReference type="EMBL" id="JAIFRP010000039">
    <property type="protein sequence ID" value="KAK2581481.1"/>
    <property type="molecule type" value="Genomic_DNA"/>
</dbReference>